<dbReference type="InterPro" id="IPR036412">
    <property type="entry name" value="HAD-like_sf"/>
</dbReference>
<evidence type="ECO:0000313" key="1">
    <source>
        <dbReference type="EMBL" id="PWG65443.1"/>
    </source>
</evidence>
<proteinExistence type="predicted"/>
<dbReference type="PANTHER" id="PTHR19288">
    <property type="entry name" value="4-NITROPHENYLPHOSPHATASE-RELATED"/>
    <property type="match status" value="1"/>
</dbReference>
<gene>
    <name evidence="1" type="ORF">DEM34_01495</name>
</gene>
<dbReference type="GO" id="GO:0016791">
    <property type="term" value="F:phosphatase activity"/>
    <property type="evidence" value="ECO:0007669"/>
    <property type="project" value="TreeGrafter"/>
</dbReference>
<dbReference type="Proteomes" id="UP000245474">
    <property type="component" value="Unassembled WGS sequence"/>
</dbReference>
<dbReference type="OrthoDB" id="9782449at2"/>
<dbReference type="EMBL" id="QFFI01000002">
    <property type="protein sequence ID" value="PWG65443.1"/>
    <property type="molecule type" value="Genomic_DNA"/>
</dbReference>
<protein>
    <submittedName>
        <fullName evidence="1">Pyridoxal phosphate phosphatase</fullName>
    </submittedName>
</protein>
<keyword evidence="2" id="KW-1185">Reference proteome</keyword>
<sequence length="253" mass="26117">MSRVFRHWLLDLDGVVYVGDAPLPGAPEAVETLRRRGCRVRFLTNDPLPTRAAAAARLERYGIPAEAKDMVTSGWATARTLRGRGLERVAVIGSDGLREEIAAAGLALVSDDSAEALVVGCDDGIGYADLRLGVRLLHRGAAFVATNADAVFPTPEGPAPATGAIVAALRYASGREAEVIGKPSPAMFEAALEGAPREAAVMVGDTPATDIAGARRAGIAAVLVAADGASPGLPPELRPDRVVRGLAELLADG</sequence>
<dbReference type="InterPro" id="IPR006357">
    <property type="entry name" value="HAD-SF_hydro_IIA"/>
</dbReference>
<evidence type="ECO:0000313" key="2">
    <source>
        <dbReference type="Proteomes" id="UP000245474"/>
    </source>
</evidence>
<dbReference type="InterPro" id="IPR023214">
    <property type="entry name" value="HAD_sf"/>
</dbReference>
<reference evidence="1 2" key="1">
    <citation type="submission" date="2018-05" db="EMBL/GenBank/DDBJ databases">
        <title>Spiribacter halobius sp. nov., a moderately halophilic bacterium isolated from marine solar saltern.</title>
        <authorList>
            <person name="Zheng W.-S."/>
            <person name="Lu D.-C."/>
            <person name="Du Z.-J."/>
        </authorList>
    </citation>
    <scope>NUCLEOTIDE SEQUENCE [LARGE SCALE GENOMIC DNA]</scope>
    <source>
        <strain evidence="1 2">E85</strain>
    </source>
</reference>
<dbReference type="PANTHER" id="PTHR19288:SF46">
    <property type="entry name" value="HALOACID DEHALOGENASE-LIKE HYDROLASE DOMAIN-CONTAINING PROTEIN 2"/>
    <property type="match status" value="1"/>
</dbReference>
<dbReference type="AlphaFoldDB" id="A0A2U2N8N6"/>
<dbReference type="RefSeq" id="WP_109675532.1">
    <property type="nucleotide sequence ID" value="NZ_CP086615.1"/>
</dbReference>
<accession>A0A2U2N8N6</accession>
<comment type="caution">
    <text evidence="1">The sequence shown here is derived from an EMBL/GenBank/DDBJ whole genome shotgun (WGS) entry which is preliminary data.</text>
</comment>
<dbReference type="NCBIfam" id="TIGR01549">
    <property type="entry name" value="HAD-SF-IA-v1"/>
    <property type="match status" value="1"/>
</dbReference>
<dbReference type="Pfam" id="PF13344">
    <property type="entry name" value="Hydrolase_6"/>
    <property type="match status" value="1"/>
</dbReference>
<dbReference type="Gene3D" id="3.40.50.1000">
    <property type="entry name" value="HAD superfamily/HAD-like"/>
    <property type="match status" value="2"/>
</dbReference>
<organism evidence="1 2">
    <name type="scientific">Sediminicurvatus halobius</name>
    <dbReference type="NCBI Taxonomy" id="2182432"/>
    <lineage>
        <taxon>Bacteria</taxon>
        <taxon>Pseudomonadati</taxon>
        <taxon>Pseudomonadota</taxon>
        <taxon>Gammaproteobacteria</taxon>
        <taxon>Chromatiales</taxon>
        <taxon>Ectothiorhodospiraceae</taxon>
        <taxon>Sediminicurvatus</taxon>
    </lineage>
</organism>
<dbReference type="InterPro" id="IPR006439">
    <property type="entry name" value="HAD-SF_hydro_IA"/>
</dbReference>
<dbReference type="GO" id="GO:0005737">
    <property type="term" value="C:cytoplasm"/>
    <property type="evidence" value="ECO:0007669"/>
    <property type="project" value="TreeGrafter"/>
</dbReference>
<dbReference type="NCBIfam" id="TIGR01460">
    <property type="entry name" value="HAD-SF-IIA"/>
    <property type="match status" value="1"/>
</dbReference>
<dbReference type="SUPFAM" id="SSF56784">
    <property type="entry name" value="HAD-like"/>
    <property type="match status" value="1"/>
</dbReference>
<name>A0A2U2N8N6_9GAMM</name>
<dbReference type="Pfam" id="PF13242">
    <property type="entry name" value="Hydrolase_like"/>
    <property type="match status" value="1"/>
</dbReference>